<dbReference type="PANTHER" id="PTHR18895:SF74">
    <property type="entry name" value="MTRF1L RELEASE FACTOR GLUTAMINE METHYLTRANSFERASE"/>
    <property type="match status" value="1"/>
</dbReference>
<dbReference type="GO" id="GO:0102559">
    <property type="term" value="F:peptide chain release factor N(5)-glutamine methyltransferase activity"/>
    <property type="evidence" value="ECO:0007669"/>
    <property type="project" value="UniProtKB-EC"/>
</dbReference>
<organism evidence="7 8">
    <name type="scientific">Malassezia vespertilionis</name>
    <dbReference type="NCBI Taxonomy" id="2020962"/>
    <lineage>
        <taxon>Eukaryota</taxon>
        <taxon>Fungi</taxon>
        <taxon>Dikarya</taxon>
        <taxon>Basidiomycota</taxon>
        <taxon>Ustilaginomycotina</taxon>
        <taxon>Malasseziomycetes</taxon>
        <taxon>Malasseziales</taxon>
        <taxon>Malasseziaceae</taxon>
        <taxon>Malassezia</taxon>
    </lineage>
</organism>
<feature type="domain" description="Methyltransferase small" evidence="6">
    <location>
        <begin position="103"/>
        <end position="192"/>
    </location>
</feature>
<dbReference type="EC" id="2.1.1.297" evidence="1"/>
<dbReference type="Proteomes" id="UP000232875">
    <property type="component" value="Unassembled WGS sequence"/>
</dbReference>
<evidence type="ECO:0000256" key="2">
    <source>
        <dbReference type="ARBA" id="ARBA00022603"/>
    </source>
</evidence>
<proteinExistence type="predicted"/>
<dbReference type="OrthoDB" id="269872at2759"/>
<evidence type="ECO:0000313" key="7">
    <source>
        <dbReference type="EMBL" id="PKI83454.1"/>
    </source>
</evidence>
<sequence>MRPLRALAARCLAAARIAQRTEDASRFGMYKECALHARWLVDAATAKHADPVQAQNAVRGMVERVARHEPLAYVLGTQPFGPLELCVRAPVLIPRPETEDWTLALAERLRSAGPLRILDLCTGSGCIAILLAHTLRTTDLLAVDLDPACVALAAENARRCQVRIATRRVDLFDDAAMLSLGAFDLVVCNPPYIPSCDYTSLHQSVRAFESRSALVGSHAENDGLLYYRRLVELLPRGLLRPSASPFQLVVEVGAGQADAVQKLFAPIGGCAQWQDPWGHQRVVALRS</sequence>
<dbReference type="Gene3D" id="1.10.8.10">
    <property type="entry name" value="DNA helicase RuvA subunit, C-terminal domain"/>
    <property type="match status" value="1"/>
</dbReference>
<dbReference type="PANTHER" id="PTHR18895">
    <property type="entry name" value="HEMK METHYLTRANSFERASE"/>
    <property type="match status" value="1"/>
</dbReference>
<dbReference type="InterPro" id="IPR002052">
    <property type="entry name" value="DNA_methylase_N6_adenine_CS"/>
</dbReference>
<protein>
    <recommendedName>
        <fullName evidence="1">peptide chain release factor N(5)-glutamine methyltransferase</fullName>
        <ecNumber evidence="1">2.1.1.297</ecNumber>
    </recommendedName>
</protein>
<gene>
    <name evidence="7" type="ORF">MVES_002535</name>
</gene>
<dbReference type="GO" id="GO:0005739">
    <property type="term" value="C:mitochondrion"/>
    <property type="evidence" value="ECO:0007669"/>
    <property type="project" value="TreeGrafter"/>
</dbReference>
<dbReference type="AlphaFoldDB" id="A0A2N1JA76"/>
<dbReference type="GO" id="GO:0003676">
    <property type="term" value="F:nucleic acid binding"/>
    <property type="evidence" value="ECO:0007669"/>
    <property type="project" value="InterPro"/>
</dbReference>
<evidence type="ECO:0000256" key="4">
    <source>
        <dbReference type="ARBA" id="ARBA00022691"/>
    </source>
</evidence>
<dbReference type="EMBL" id="KZ454991">
    <property type="protein sequence ID" value="PKI83454.1"/>
    <property type="molecule type" value="Genomic_DNA"/>
</dbReference>
<dbReference type="PROSITE" id="PS00092">
    <property type="entry name" value="N6_MTASE"/>
    <property type="match status" value="1"/>
</dbReference>
<dbReference type="STRING" id="2020962.A0A2N1JA76"/>
<evidence type="ECO:0000256" key="5">
    <source>
        <dbReference type="ARBA" id="ARBA00048391"/>
    </source>
</evidence>
<evidence type="ECO:0000256" key="3">
    <source>
        <dbReference type="ARBA" id="ARBA00022679"/>
    </source>
</evidence>
<dbReference type="SUPFAM" id="SSF53335">
    <property type="entry name" value="S-adenosyl-L-methionine-dependent methyltransferases"/>
    <property type="match status" value="1"/>
</dbReference>
<keyword evidence="8" id="KW-1185">Reference proteome</keyword>
<accession>A0A2N1JA76</accession>
<dbReference type="Gene3D" id="3.40.50.150">
    <property type="entry name" value="Vaccinia Virus protein VP39"/>
    <property type="match status" value="1"/>
</dbReference>
<name>A0A2N1JA76_9BASI</name>
<evidence type="ECO:0000256" key="1">
    <source>
        <dbReference type="ARBA" id="ARBA00012771"/>
    </source>
</evidence>
<keyword evidence="4" id="KW-0949">S-adenosyl-L-methionine</keyword>
<comment type="catalytic activity">
    <reaction evidence="5">
        <text>L-glutaminyl-[peptide chain release factor] + S-adenosyl-L-methionine = N(5)-methyl-L-glutaminyl-[peptide chain release factor] + S-adenosyl-L-homocysteine + H(+)</text>
        <dbReference type="Rhea" id="RHEA:42896"/>
        <dbReference type="Rhea" id="RHEA-COMP:10271"/>
        <dbReference type="Rhea" id="RHEA-COMP:10272"/>
        <dbReference type="ChEBI" id="CHEBI:15378"/>
        <dbReference type="ChEBI" id="CHEBI:30011"/>
        <dbReference type="ChEBI" id="CHEBI:57856"/>
        <dbReference type="ChEBI" id="CHEBI:59789"/>
        <dbReference type="ChEBI" id="CHEBI:61891"/>
        <dbReference type="EC" id="2.1.1.297"/>
    </reaction>
</comment>
<keyword evidence="3" id="KW-0808">Transferase</keyword>
<evidence type="ECO:0000259" key="6">
    <source>
        <dbReference type="Pfam" id="PF05175"/>
    </source>
</evidence>
<dbReference type="CDD" id="cd02440">
    <property type="entry name" value="AdoMet_MTases"/>
    <property type="match status" value="1"/>
</dbReference>
<evidence type="ECO:0000313" key="8">
    <source>
        <dbReference type="Proteomes" id="UP000232875"/>
    </source>
</evidence>
<keyword evidence="2" id="KW-0489">Methyltransferase</keyword>
<dbReference type="GO" id="GO:0032259">
    <property type="term" value="P:methylation"/>
    <property type="evidence" value="ECO:0007669"/>
    <property type="project" value="UniProtKB-KW"/>
</dbReference>
<dbReference type="NCBIfam" id="TIGR00536">
    <property type="entry name" value="hemK_fam"/>
    <property type="match status" value="1"/>
</dbReference>
<dbReference type="InterPro" id="IPR029063">
    <property type="entry name" value="SAM-dependent_MTases_sf"/>
</dbReference>
<dbReference type="InterPro" id="IPR050320">
    <property type="entry name" value="N5-glutamine_MTase"/>
</dbReference>
<reference evidence="7 8" key="1">
    <citation type="submission" date="2017-10" db="EMBL/GenBank/DDBJ databases">
        <title>A novel species of cold-tolerant Malassezia isolated from bats.</title>
        <authorList>
            <person name="Lorch J.M."/>
            <person name="Palmer J.M."/>
            <person name="Vanderwolf K.J."/>
            <person name="Schmidt K.Z."/>
            <person name="Verant M.L."/>
            <person name="Weller T.J."/>
            <person name="Blehert D.S."/>
        </authorList>
    </citation>
    <scope>NUCLEOTIDE SEQUENCE [LARGE SCALE GENOMIC DNA]</scope>
    <source>
        <strain evidence="7 8">NWHC:44797-103</strain>
    </source>
</reference>
<dbReference type="InterPro" id="IPR004556">
    <property type="entry name" value="HemK-like"/>
</dbReference>
<dbReference type="InterPro" id="IPR007848">
    <property type="entry name" value="Small_mtfrase_dom"/>
</dbReference>
<dbReference type="Pfam" id="PF05175">
    <property type="entry name" value="MTS"/>
    <property type="match status" value="1"/>
</dbReference>